<evidence type="ECO:0000313" key="5">
    <source>
        <dbReference type="Proteomes" id="UP001157114"/>
    </source>
</evidence>
<accession>A0ABQ6G4W6</accession>
<evidence type="ECO:0000256" key="2">
    <source>
        <dbReference type="ARBA" id="ARBA00023002"/>
    </source>
</evidence>
<name>A0ABQ6G4W6_9BACL</name>
<keyword evidence="5" id="KW-1185">Reference proteome</keyword>
<gene>
    <name evidence="4" type="primary">ydgI</name>
    <name evidence="4" type="ORF">MU1_03450</name>
</gene>
<protein>
    <submittedName>
        <fullName evidence="4">NAD(P)H nitroreductase YdgI</fullName>
    </submittedName>
</protein>
<keyword evidence="2" id="KW-0560">Oxidoreductase</keyword>
<comment type="similarity">
    <text evidence="1">Belongs to the nitroreductase family.</text>
</comment>
<sequence length="214" mass="24075">MAIETQVGKEFTEVLTSRRSVRHYDSSFKISDEEIKEILELATKAPSSANTQSWRFLVVTDQELKNQLLPIANNQQQVADASAVVVILGDLEFYTKLGEINGAAVKAGYMTEEIAQRFTDHYTNLFPSIPKERVTEIVAFDAGLVAMQIMLVAKSKGYDTVPMGGYDRDKLKAFFEIPERYLPLLVLPIGKAKEEGRPTVRLPLEEITFWNSVK</sequence>
<dbReference type="InterPro" id="IPR000415">
    <property type="entry name" value="Nitroreductase-like"/>
</dbReference>
<evidence type="ECO:0000256" key="1">
    <source>
        <dbReference type="ARBA" id="ARBA00007118"/>
    </source>
</evidence>
<dbReference type="Pfam" id="PF00881">
    <property type="entry name" value="Nitroreductase"/>
    <property type="match status" value="1"/>
</dbReference>
<dbReference type="PANTHER" id="PTHR43673">
    <property type="entry name" value="NAD(P)H NITROREDUCTASE YDGI-RELATED"/>
    <property type="match status" value="1"/>
</dbReference>
<evidence type="ECO:0000259" key="3">
    <source>
        <dbReference type="Pfam" id="PF00881"/>
    </source>
</evidence>
<evidence type="ECO:0000313" key="4">
    <source>
        <dbReference type="EMBL" id="GLX66001.1"/>
    </source>
</evidence>
<dbReference type="PANTHER" id="PTHR43673:SF10">
    <property type="entry name" value="NADH DEHYDROGENASE_NAD(P)H NITROREDUCTASE XCC3605-RELATED"/>
    <property type="match status" value="1"/>
</dbReference>
<dbReference type="RefSeq" id="WP_284236681.1">
    <property type="nucleotide sequence ID" value="NZ_BSSQ01000001.1"/>
</dbReference>
<organism evidence="4 5">
    <name type="scientific">Paenibacillus glycanilyticus</name>
    <dbReference type="NCBI Taxonomy" id="126569"/>
    <lineage>
        <taxon>Bacteria</taxon>
        <taxon>Bacillati</taxon>
        <taxon>Bacillota</taxon>
        <taxon>Bacilli</taxon>
        <taxon>Bacillales</taxon>
        <taxon>Paenibacillaceae</taxon>
        <taxon>Paenibacillus</taxon>
    </lineage>
</organism>
<dbReference type="InterPro" id="IPR029479">
    <property type="entry name" value="Nitroreductase"/>
</dbReference>
<dbReference type="Gene3D" id="3.40.109.10">
    <property type="entry name" value="NADH Oxidase"/>
    <property type="match status" value="1"/>
</dbReference>
<reference evidence="4 5" key="1">
    <citation type="submission" date="2023-03" db="EMBL/GenBank/DDBJ databases">
        <title>Draft genome sequence of the bacteria which degrade cell wall of Tricholomamatutake.</title>
        <authorList>
            <person name="Konishi Y."/>
            <person name="Fukuta Y."/>
            <person name="Shirasaka N."/>
        </authorList>
    </citation>
    <scope>NUCLEOTIDE SEQUENCE [LARGE SCALE GENOMIC DNA]</scope>
    <source>
        <strain evidence="5">mu1</strain>
    </source>
</reference>
<feature type="domain" description="Nitroreductase" evidence="3">
    <location>
        <begin position="16"/>
        <end position="191"/>
    </location>
</feature>
<dbReference type="EMBL" id="BSSQ01000001">
    <property type="protein sequence ID" value="GLX66001.1"/>
    <property type="molecule type" value="Genomic_DNA"/>
</dbReference>
<comment type="caution">
    <text evidence="4">The sequence shown here is derived from an EMBL/GenBank/DDBJ whole genome shotgun (WGS) entry which is preliminary data.</text>
</comment>
<proteinExistence type="inferred from homology"/>
<dbReference type="SUPFAM" id="SSF55469">
    <property type="entry name" value="FMN-dependent nitroreductase-like"/>
    <property type="match status" value="1"/>
</dbReference>
<dbReference type="Proteomes" id="UP001157114">
    <property type="component" value="Unassembled WGS sequence"/>
</dbReference>
<dbReference type="CDD" id="cd02137">
    <property type="entry name" value="MhqN-like"/>
    <property type="match status" value="1"/>
</dbReference>